<keyword evidence="2" id="KW-0732">Signal</keyword>
<keyword evidence="6" id="KW-1185">Reference proteome</keyword>
<feature type="region of interest" description="Disordered" evidence="1">
    <location>
        <begin position="644"/>
        <end position="692"/>
    </location>
</feature>
<dbReference type="Pfam" id="PF13229">
    <property type="entry name" value="Beta_helix"/>
    <property type="match status" value="1"/>
</dbReference>
<name>A0A5B8M5V1_9MICO</name>
<dbReference type="Gene3D" id="2.160.20.10">
    <property type="entry name" value="Single-stranded right-handed beta-helix, Pectin lyase-like"/>
    <property type="match status" value="1"/>
</dbReference>
<proteinExistence type="predicted"/>
<evidence type="ECO:0000313" key="5">
    <source>
        <dbReference type="EMBL" id="QDZ15753.1"/>
    </source>
</evidence>
<feature type="chain" id="PRO_5022966319" description="Right handed beta helix domain-containing protein" evidence="2">
    <location>
        <begin position="38"/>
        <end position="798"/>
    </location>
</feature>
<feature type="compositionally biased region" description="Basic residues" evidence="1">
    <location>
        <begin position="644"/>
        <end position="656"/>
    </location>
</feature>
<sequence length="798" mass="83469">MERQLRRHRLRGGLRLIIGVGAAIPLAAATAALPAVAAPAGTTYHVDCGASATGADGSSAHPFASLQAVNLVALHAGDSVLFARGSTCVGTLTPNGSGSSGAPVVIGAYGDGAAPKIDGNGAHDAVLLDNIDNITVQDLDLTNAANPGTERTGIRIHLKDFGKASGFVLQRLNIHDVMGDDNKGVNGSAAIQVGIDGSATPTWIDGLQILDNTITHSGREGIYTKSTWNKRPEVGTQDTSGLGPWTPSTGVVISGNTLTSIAGDGIKIDTTQGAVIEHNVLNGFQLRSSANNAGIWPFNSDDTVVQYNDVSGGGSAGDGMSFDADGGSQRTIFQYNYSHDNVGGLLLVCPYSGAKTYGTIMRYNVSINDGRGSRLFQLCPGDIDQTQIYNNTIIDDTVTPTYFLQDDNSTRRGVSWHNNIVVNRGAAMSTQVRGAGLEFDHNVLIGVTGVPANADGSTNPGGSDADPGFVDEAHVPTGMDDLAGVKLRAGSPALGAGAAVSDNGGLDYFGTSVPDGAVNIGAYQGPGIVTADPATIRLPAVSVVSGTSTIVKANLTWWGAKPTAGLTASLAAPAGWRVVAAHAIVPDGVAPGASVELSWKVSPSGDGADGIRAADGVGVRRRNGARHRVDDGYGDVAVSRHRVGLQRRGDHRRRREPLHGRPCAQREQPVSERDAEGEGHPIGRDGSGRQGHVHLAGIHPWREECRMGRRAEHRGRRPGGFAGLRHDRCERVPHCGVWQGVGHLHRRNHEFVHPCNGRLLLQQPRDGELHLRHDVVSQHANGQGNGKVLALRKHGAAR</sequence>
<dbReference type="InterPro" id="IPR011050">
    <property type="entry name" value="Pectin_lyase_fold/virulence"/>
</dbReference>
<dbReference type="SUPFAM" id="SSF51126">
    <property type="entry name" value="Pectin lyase-like"/>
    <property type="match status" value="1"/>
</dbReference>
<feature type="domain" description="Right handed beta helix" evidence="4">
    <location>
        <begin position="207"/>
        <end position="347"/>
    </location>
</feature>
<dbReference type="KEGG" id="huw:FPZ11_14180"/>
<organism evidence="5 6">
    <name type="scientific">Humibacter ginsenosidimutans</name>
    <dbReference type="NCBI Taxonomy" id="2599293"/>
    <lineage>
        <taxon>Bacteria</taxon>
        <taxon>Bacillati</taxon>
        <taxon>Actinomycetota</taxon>
        <taxon>Actinomycetes</taxon>
        <taxon>Micrococcales</taxon>
        <taxon>Microbacteriaceae</taxon>
        <taxon>Humibacter</taxon>
    </lineage>
</organism>
<evidence type="ECO:0000256" key="2">
    <source>
        <dbReference type="SAM" id="SignalP"/>
    </source>
</evidence>
<dbReference type="EMBL" id="CP042305">
    <property type="protein sequence ID" value="QDZ15753.1"/>
    <property type="molecule type" value="Genomic_DNA"/>
</dbReference>
<reference evidence="5 6" key="1">
    <citation type="submission" date="2019-07" db="EMBL/GenBank/DDBJ databases">
        <title>Full genome sequence of Humibacter sp. WJ7-1.</title>
        <authorList>
            <person name="Im W.-T."/>
        </authorList>
    </citation>
    <scope>NUCLEOTIDE SEQUENCE [LARGE SCALE GENOMIC DNA]</scope>
    <source>
        <strain evidence="5 6">WJ7-1</strain>
    </source>
</reference>
<dbReference type="OrthoDB" id="3333873at2"/>
<dbReference type="RefSeq" id="WP_146321787.1">
    <property type="nucleotide sequence ID" value="NZ_CP042305.1"/>
</dbReference>
<evidence type="ECO:0000313" key="6">
    <source>
        <dbReference type="Proteomes" id="UP000320216"/>
    </source>
</evidence>
<evidence type="ECO:0000259" key="3">
    <source>
        <dbReference type="Pfam" id="PF10633"/>
    </source>
</evidence>
<feature type="domain" description="Alpha-galactosidase NEW3" evidence="3">
    <location>
        <begin position="546"/>
        <end position="610"/>
    </location>
</feature>
<dbReference type="Pfam" id="PF10633">
    <property type="entry name" value="NPCBM_assoc"/>
    <property type="match status" value="1"/>
</dbReference>
<dbReference type="AlphaFoldDB" id="A0A5B8M5V1"/>
<dbReference type="Proteomes" id="UP000320216">
    <property type="component" value="Chromosome"/>
</dbReference>
<feature type="compositionally biased region" description="Basic and acidic residues" evidence="1">
    <location>
        <begin position="669"/>
        <end position="687"/>
    </location>
</feature>
<evidence type="ECO:0000256" key="1">
    <source>
        <dbReference type="SAM" id="MobiDB-lite"/>
    </source>
</evidence>
<dbReference type="InterPro" id="IPR012334">
    <property type="entry name" value="Pectin_lyas_fold"/>
</dbReference>
<dbReference type="InterPro" id="IPR039448">
    <property type="entry name" value="Beta_helix"/>
</dbReference>
<feature type="signal peptide" evidence="2">
    <location>
        <begin position="1"/>
        <end position="37"/>
    </location>
</feature>
<dbReference type="InterPro" id="IPR018905">
    <property type="entry name" value="A-galactase_NEW3"/>
</dbReference>
<evidence type="ECO:0008006" key="7">
    <source>
        <dbReference type="Google" id="ProtNLM"/>
    </source>
</evidence>
<evidence type="ECO:0000259" key="4">
    <source>
        <dbReference type="Pfam" id="PF13229"/>
    </source>
</evidence>
<dbReference type="SMART" id="SM00710">
    <property type="entry name" value="PbH1"/>
    <property type="match status" value="7"/>
</dbReference>
<protein>
    <recommendedName>
        <fullName evidence="7">Right handed beta helix domain-containing protein</fullName>
    </recommendedName>
</protein>
<dbReference type="InterPro" id="IPR006626">
    <property type="entry name" value="PbH1"/>
</dbReference>
<gene>
    <name evidence="5" type="ORF">FPZ11_14180</name>
</gene>
<accession>A0A5B8M5V1</accession>